<evidence type="ECO:0000313" key="6">
    <source>
        <dbReference type="EMBL" id="MEW9267840.1"/>
    </source>
</evidence>
<proteinExistence type="inferred from homology"/>
<evidence type="ECO:0000256" key="1">
    <source>
        <dbReference type="ARBA" id="ARBA00010641"/>
    </source>
</evidence>
<gene>
    <name evidence="6" type="ORF">AB1207_24130</name>
</gene>
<feature type="domain" description="RNA polymerase sigma factor 70 region 4 type 2" evidence="5">
    <location>
        <begin position="39"/>
        <end position="72"/>
    </location>
</feature>
<organism evidence="6 7">
    <name type="scientific">Kineococcus endophyticus</name>
    <dbReference type="NCBI Taxonomy" id="1181883"/>
    <lineage>
        <taxon>Bacteria</taxon>
        <taxon>Bacillati</taxon>
        <taxon>Actinomycetota</taxon>
        <taxon>Actinomycetes</taxon>
        <taxon>Kineosporiales</taxon>
        <taxon>Kineosporiaceae</taxon>
        <taxon>Kineococcus</taxon>
    </lineage>
</organism>
<dbReference type="RefSeq" id="WP_367641353.1">
    <property type="nucleotide sequence ID" value="NZ_JBFNQN010000026.1"/>
</dbReference>
<comment type="similarity">
    <text evidence="1">Belongs to the sigma-70 factor family. ECF subfamily.</text>
</comment>
<keyword evidence="3" id="KW-0731">Sigma factor</keyword>
<dbReference type="Gene3D" id="1.10.10.10">
    <property type="entry name" value="Winged helix-like DNA-binding domain superfamily/Winged helix DNA-binding domain"/>
    <property type="match status" value="1"/>
</dbReference>
<keyword evidence="7" id="KW-1185">Reference proteome</keyword>
<dbReference type="InterPro" id="IPR013324">
    <property type="entry name" value="RNA_pol_sigma_r3/r4-like"/>
</dbReference>
<keyword evidence="4" id="KW-0804">Transcription</keyword>
<evidence type="ECO:0000256" key="2">
    <source>
        <dbReference type="ARBA" id="ARBA00023015"/>
    </source>
</evidence>
<accession>A0ABV3PDX1</accession>
<dbReference type="InterPro" id="IPR036388">
    <property type="entry name" value="WH-like_DNA-bd_sf"/>
</dbReference>
<keyword evidence="2" id="KW-0805">Transcription regulation</keyword>
<evidence type="ECO:0000256" key="4">
    <source>
        <dbReference type="ARBA" id="ARBA00023163"/>
    </source>
</evidence>
<evidence type="ECO:0000313" key="7">
    <source>
        <dbReference type="Proteomes" id="UP001555826"/>
    </source>
</evidence>
<evidence type="ECO:0000259" key="5">
    <source>
        <dbReference type="Pfam" id="PF08281"/>
    </source>
</evidence>
<dbReference type="Proteomes" id="UP001555826">
    <property type="component" value="Unassembled WGS sequence"/>
</dbReference>
<dbReference type="SUPFAM" id="SSF88659">
    <property type="entry name" value="Sigma3 and sigma4 domains of RNA polymerase sigma factors"/>
    <property type="match status" value="1"/>
</dbReference>
<protein>
    <submittedName>
        <fullName evidence="6">Sigma factor-like helix-turn-helix DNA-binding protein</fullName>
    </submittedName>
</protein>
<dbReference type="Pfam" id="PF08281">
    <property type="entry name" value="Sigma70_r4_2"/>
    <property type="match status" value="1"/>
</dbReference>
<reference evidence="6 7" key="1">
    <citation type="submission" date="2024-07" db="EMBL/GenBank/DDBJ databases">
        <authorList>
            <person name="Thanompreechachai J."/>
            <person name="Duangmal K."/>
        </authorList>
    </citation>
    <scope>NUCLEOTIDE SEQUENCE [LARGE SCALE GENOMIC DNA]</scope>
    <source>
        <strain evidence="6 7">KCTC 19886</strain>
    </source>
</reference>
<name>A0ABV3PDX1_9ACTN</name>
<dbReference type="EMBL" id="JBFNQN010000026">
    <property type="protein sequence ID" value="MEW9267840.1"/>
    <property type="molecule type" value="Genomic_DNA"/>
</dbReference>
<evidence type="ECO:0000256" key="3">
    <source>
        <dbReference type="ARBA" id="ARBA00023082"/>
    </source>
</evidence>
<dbReference type="InterPro" id="IPR013249">
    <property type="entry name" value="RNA_pol_sigma70_r4_t2"/>
</dbReference>
<sequence length="86" mass="9535">MTAREAAAKFGVHPTTIRRLVAEPREDFLARAKARRDLAVELRAQGLKHREIAAKMDVPIGTVGRLLHEAKRAAEAQEVVERPQAS</sequence>
<comment type="caution">
    <text evidence="6">The sequence shown here is derived from an EMBL/GenBank/DDBJ whole genome shotgun (WGS) entry which is preliminary data.</text>
</comment>